<proteinExistence type="predicted"/>
<accession>A0A8B6DC61</accession>
<reference evidence="2" key="1">
    <citation type="submission" date="2018-11" db="EMBL/GenBank/DDBJ databases">
        <authorList>
            <person name="Alioto T."/>
            <person name="Alioto T."/>
        </authorList>
    </citation>
    <scope>NUCLEOTIDE SEQUENCE</scope>
</reference>
<name>A0A8B6DC61_MYTGA</name>
<sequence length="802" mass="90125">MDKMDKDDKHDTDSIEKDRTVKCTSVEEFQSRSPSTLFDFWWIIPLLLIFLLHHNNLEMTNIKFLVPHVIYLSSKITKTGRPVVNEYSSNGNNITEYYSKDKFKQNYWTDNMDNLSMKYQLKVKTMVNDFFGKYLDSNCRFQYMSTEKLHLKKCYSKHNVLVEKMKYLSNTCNITAYAVILMPTDDSIPPHVDDVMVPSTQEHAVRHTEGMDPIMNAIIPGTVQSVIDSCDVTTIAIQCTEGQRDIPDVITQSAGQSFNVTAWPVQCTEGHSDILNVINQSTRESSDVDTRAIHITDGYWDTPSGTIQRAAGICNVNTTAIQCTEGPLDIPDVITQSTGESSEMDPSAVHITDGYCDIHAGTDQSAGESCNVTITAFQCTDRPTEIPSGIIQMGAACTWRSLVGELSMSPNFEGNSTTHRIEQSTDITTFIRVPDSNLVRGLQNVCLYFEADQGNRRILPVRPVARSENNALSNTPQSHNTSRQETSNTCNPVTANRSTVSTVTMVPGRGINSESNPVRMNEQPVGVDDLTNIIQRLCQRGLGSILRSAPIAGHHRPDMCSPDTVATILTLAVAFNPEILDDFRTRDFNGVQVLEIVSNFLERNHGGVITYIRRLVRERYGESGDIYCEADVVSAVMGDTTIEELTSCSNRKCHTIPTRMIDSSLSMFNRHDRTVLTSKSLAEYLNQHLMRREETCSHCSGARASYGTRQSRRMIDSRLIYINAFHAKISKANIKDMLSQFSVGDSVYQVHALSFWNDNHFTARINISDQWWTYDNKTGFNKQEDDDEEPGLLSGIYIKKIR</sequence>
<dbReference type="OrthoDB" id="6112965at2759"/>
<organism evidence="2 3">
    <name type="scientific">Mytilus galloprovincialis</name>
    <name type="common">Mediterranean mussel</name>
    <dbReference type="NCBI Taxonomy" id="29158"/>
    <lineage>
        <taxon>Eukaryota</taxon>
        <taxon>Metazoa</taxon>
        <taxon>Spiralia</taxon>
        <taxon>Lophotrochozoa</taxon>
        <taxon>Mollusca</taxon>
        <taxon>Bivalvia</taxon>
        <taxon>Autobranchia</taxon>
        <taxon>Pteriomorphia</taxon>
        <taxon>Mytilida</taxon>
        <taxon>Mytiloidea</taxon>
        <taxon>Mytilidae</taxon>
        <taxon>Mytilinae</taxon>
        <taxon>Mytilus</taxon>
    </lineage>
</organism>
<evidence type="ECO:0000313" key="2">
    <source>
        <dbReference type="EMBL" id="VDI17103.1"/>
    </source>
</evidence>
<protein>
    <recommendedName>
        <fullName evidence="4">USP domain-containing protein</fullName>
    </recommendedName>
</protein>
<comment type="caution">
    <text evidence="2">The sequence shown here is derived from an EMBL/GenBank/DDBJ whole genome shotgun (WGS) entry which is preliminary data.</text>
</comment>
<evidence type="ECO:0000256" key="1">
    <source>
        <dbReference type="SAM" id="MobiDB-lite"/>
    </source>
</evidence>
<dbReference type="Proteomes" id="UP000596742">
    <property type="component" value="Unassembled WGS sequence"/>
</dbReference>
<dbReference type="AlphaFoldDB" id="A0A8B6DC61"/>
<dbReference type="EMBL" id="UYJE01003167">
    <property type="protein sequence ID" value="VDI17103.1"/>
    <property type="molecule type" value="Genomic_DNA"/>
</dbReference>
<gene>
    <name evidence="2" type="ORF">MGAL_10B022377</name>
</gene>
<evidence type="ECO:0000313" key="3">
    <source>
        <dbReference type="Proteomes" id="UP000596742"/>
    </source>
</evidence>
<feature type="region of interest" description="Disordered" evidence="1">
    <location>
        <begin position="467"/>
        <end position="494"/>
    </location>
</feature>
<keyword evidence="3" id="KW-1185">Reference proteome</keyword>
<evidence type="ECO:0008006" key="4">
    <source>
        <dbReference type="Google" id="ProtNLM"/>
    </source>
</evidence>